<dbReference type="OrthoDB" id="10017160at2759"/>
<proteinExistence type="predicted"/>
<gene>
    <name evidence="2" type="ORF">EVAR_2501_1</name>
</gene>
<organism evidence="2 3">
    <name type="scientific">Eumeta variegata</name>
    <name type="common">Bagworm moth</name>
    <name type="synonym">Eumeta japonica</name>
    <dbReference type="NCBI Taxonomy" id="151549"/>
    <lineage>
        <taxon>Eukaryota</taxon>
        <taxon>Metazoa</taxon>
        <taxon>Ecdysozoa</taxon>
        <taxon>Arthropoda</taxon>
        <taxon>Hexapoda</taxon>
        <taxon>Insecta</taxon>
        <taxon>Pterygota</taxon>
        <taxon>Neoptera</taxon>
        <taxon>Endopterygota</taxon>
        <taxon>Lepidoptera</taxon>
        <taxon>Glossata</taxon>
        <taxon>Ditrysia</taxon>
        <taxon>Tineoidea</taxon>
        <taxon>Psychidae</taxon>
        <taxon>Oiketicinae</taxon>
        <taxon>Eumeta</taxon>
    </lineage>
</organism>
<name>A0A4C1SPE3_EUMVA</name>
<dbReference type="AlphaFoldDB" id="A0A4C1SPE3"/>
<reference evidence="2 3" key="1">
    <citation type="journal article" date="2019" name="Commun. Biol.">
        <title>The bagworm genome reveals a unique fibroin gene that provides high tensile strength.</title>
        <authorList>
            <person name="Kono N."/>
            <person name="Nakamura H."/>
            <person name="Ohtoshi R."/>
            <person name="Tomita M."/>
            <person name="Numata K."/>
            <person name="Arakawa K."/>
        </authorList>
    </citation>
    <scope>NUCLEOTIDE SEQUENCE [LARGE SCALE GENOMIC DNA]</scope>
</reference>
<evidence type="ECO:0000313" key="3">
    <source>
        <dbReference type="Proteomes" id="UP000299102"/>
    </source>
</evidence>
<accession>A0A4C1SPE3</accession>
<dbReference type="EMBL" id="BGZK01000011">
    <property type="protein sequence ID" value="GBP03786.1"/>
    <property type="molecule type" value="Genomic_DNA"/>
</dbReference>
<sequence length="252" mass="28661">MSVGRETTAGPGLLASAAMGPRRCVGFHGFWRTPMGVEPEQSLLPAVDPPVRALDRLVDNPCDGLQTRLQLNEFRDGRPTAVSNENIATVRRMIETDKHVKYNNNKTKYVATVALENYYTVNNDWYTTICFPEVIDELRKNIHNLRIILHDDNASSNTAKQSNKFLKKKHVGLMSNSSYSPNLIPYDFFCSQKLRINYAVNDFHHQKKLSKRELSRRPQRQLCPFPDKPSRPAAPSSTDRYPADGDASRRQT</sequence>
<feature type="region of interest" description="Disordered" evidence="1">
    <location>
        <begin position="209"/>
        <end position="252"/>
    </location>
</feature>
<dbReference type="GO" id="GO:0003676">
    <property type="term" value="F:nucleic acid binding"/>
    <property type="evidence" value="ECO:0007669"/>
    <property type="project" value="InterPro"/>
</dbReference>
<dbReference type="Gene3D" id="3.30.420.10">
    <property type="entry name" value="Ribonuclease H-like superfamily/Ribonuclease H"/>
    <property type="match status" value="1"/>
</dbReference>
<protein>
    <recommendedName>
        <fullName evidence="4">Histone-lysine N-methyltransferase SETMAR</fullName>
    </recommendedName>
</protein>
<comment type="caution">
    <text evidence="2">The sequence shown here is derived from an EMBL/GenBank/DDBJ whole genome shotgun (WGS) entry which is preliminary data.</text>
</comment>
<evidence type="ECO:0000256" key="1">
    <source>
        <dbReference type="SAM" id="MobiDB-lite"/>
    </source>
</evidence>
<evidence type="ECO:0000313" key="2">
    <source>
        <dbReference type="EMBL" id="GBP03786.1"/>
    </source>
</evidence>
<dbReference type="Proteomes" id="UP000299102">
    <property type="component" value="Unassembled WGS sequence"/>
</dbReference>
<evidence type="ECO:0008006" key="4">
    <source>
        <dbReference type="Google" id="ProtNLM"/>
    </source>
</evidence>
<feature type="compositionally biased region" description="Basic and acidic residues" evidence="1">
    <location>
        <begin position="241"/>
        <end position="252"/>
    </location>
</feature>
<keyword evidence="3" id="KW-1185">Reference proteome</keyword>
<dbReference type="InterPro" id="IPR036397">
    <property type="entry name" value="RNaseH_sf"/>
</dbReference>